<evidence type="ECO:0000313" key="3">
    <source>
        <dbReference type="Proteomes" id="UP001163846"/>
    </source>
</evidence>
<evidence type="ECO:0000313" key="2">
    <source>
        <dbReference type="EMBL" id="KAJ3831984.1"/>
    </source>
</evidence>
<keyword evidence="3" id="KW-1185">Reference proteome</keyword>
<dbReference type="InterPro" id="IPR036047">
    <property type="entry name" value="F-box-like_dom_sf"/>
</dbReference>
<organism evidence="2 3">
    <name type="scientific">Lentinula raphanica</name>
    <dbReference type="NCBI Taxonomy" id="153919"/>
    <lineage>
        <taxon>Eukaryota</taxon>
        <taxon>Fungi</taxon>
        <taxon>Dikarya</taxon>
        <taxon>Basidiomycota</taxon>
        <taxon>Agaricomycotina</taxon>
        <taxon>Agaricomycetes</taxon>
        <taxon>Agaricomycetidae</taxon>
        <taxon>Agaricales</taxon>
        <taxon>Marasmiineae</taxon>
        <taxon>Omphalotaceae</taxon>
        <taxon>Lentinula</taxon>
    </lineage>
</organism>
<proteinExistence type="predicted"/>
<dbReference type="Pfam" id="PF12937">
    <property type="entry name" value="F-box-like"/>
    <property type="match status" value="1"/>
</dbReference>
<feature type="domain" description="F-box" evidence="1">
    <location>
        <begin position="1"/>
        <end position="48"/>
    </location>
</feature>
<dbReference type="Proteomes" id="UP001163846">
    <property type="component" value="Unassembled WGS sequence"/>
</dbReference>
<comment type="caution">
    <text evidence="2">The sequence shown here is derived from an EMBL/GenBank/DDBJ whole genome shotgun (WGS) entry which is preliminary data.</text>
</comment>
<evidence type="ECO:0000259" key="1">
    <source>
        <dbReference type="PROSITE" id="PS50181"/>
    </source>
</evidence>
<dbReference type="SUPFAM" id="SSF81383">
    <property type="entry name" value="F-box domain"/>
    <property type="match status" value="1"/>
</dbReference>
<sequence>INLLPPEMLVHVFSFYPPESIQQSINYTQVCASWRTVAYSAPELWTTLAVKCPVAGLHTEQDRA</sequence>
<name>A0AA38NWL6_9AGAR</name>
<dbReference type="InterPro" id="IPR001810">
    <property type="entry name" value="F-box_dom"/>
</dbReference>
<reference evidence="2" key="1">
    <citation type="submission" date="2022-08" db="EMBL/GenBank/DDBJ databases">
        <authorList>
            <consortium name="DOE Joint Genome Institute"/>
            <person name="Min B."/>
            <person name="Riley R."/>
            <person name="Sierra-Patev S."/>
            <person name="Naranjo-Ortiz M."/>
            <person name="Looney B."/>
            <person name="Konkel Z."/>
            <person name="Slot J.C."/>
            <person name="Sakamoto Y."/>
            <person name="Steenwyk J.L."/>
            <person name="Rokas A."/>
            <person name="Carro J."/>
            <person name="Camarero S."/>
            <person name="Ferreira P."/>
            <person name="Molpeceres G."/>
            <person name="Ruiz-Duenas F.J."/>
            <person name="Serrano A."/>
            <person name="Henrissat B."/>
            <person name="Drula E."/>
            <person name="Hughes K.W."/>
            <person name="Mata J.L."/>
            <person name="Ishikawa N.K."/>
            <person name="Vargas-Isla R."/>
            <person name="Ushijima S."/>
            <person name="Smith C.A."/>
            <person name="Ahrendt S."/>
            <person name="Andreopoulos W."/>
            <person name="He G."/>
            <person name="Labutti K."/>
            <person name="Lipzen A."/>
            <person name="Ng V."/>
            <person name="Sandor L."/>
            <person name="Barry K."/>
            <person name="Martinez A.T."/>
            <person name="Xiao Y."/>
            <person name="Gibbons J.G."/>
            <person name="Terashima K."/>
            <person name="Hibbett D.S."/>
            <person name="Grigoriev I.V."/>
        </authorList>
    </citation>
    <scope>NUCLEOTIDE SEQUENCE</scope>
    <source>
        <strain evidence="2">TFB9207</strain>
    </source>
</reference>
<feature type="non-terminal residue" evidence="2">
    <location>
        <position position="1"/>
    </location>
</feature>
<dbReference type="PROSITE" id="PS50181">
    <property type="entry name" value="FBOX"/>
    <property type="match status" value="1"/>
</dbReference>
<accession>A0AA38NWL6</accession>
<feature type="non-terminal residue" evidence="2">
    <location>
        <position position="64"/>
    </location>
</feature>
<protein>
    <recommendedName>
        <fullName evidence="1">F-box domain-containing protein</fullName>
    </recommendedName>
</protein>
<gene>
    <name evidence="2" type="ORF">F5878DRAFT_501521</name>
</gene>
<dbReference type="AlphaFoldDB" id="A0AA38NWL6"/>
<dbReference type="Gene3D" id="1.20.1280.50">
    <property type="match status" value="1"/>
</dbReference>
<dbReference type="EMBL" id="MU807129">
    <property type="protein sequence ID" value="KAJ3831984.1"/>
    <property type="molecule type" value="Genomic_DNA"/>
</dbReference>